<dbReference type="InterPro" id="IPR007711">
    <property type="entry name" value="HigB-1"/>
</dbReference>
<dbReference type="RefSeq" id="WP_240944876.1">
    <property type="nucleotide sequence ID" value="NZ_JAAIIF010000005.1"/>
</dbReference>
<dbReference type="Pfam" id="PF05015">
    <property type="entry name" value="HigB-like_toxin"/>
    <property type="match status" value="1"/>
</dbReference>
<organism evidence="1 2">
    <name type="scientific">Bifidobacterium erythrocebi</name>
    <dbReference type="NCBI Taxonomy" id="2675325"/>
    <lineage>
        <taxon>Bacteria</taxon>
        <taxon>Bacillati</taxon>
        <taxon>Actinomycetota</taxon>
        <taxon>Actinomycetes</taxon>
        <taxon>Bifidobacteriales</taxon>
        <taxon>Bifidobacteriaceae</taxon>
        <taxon>Bifidobacterium</taxon>
    </lineage>
</organism>
<dbReference type="PANTHER" id="PTHR40266">
    <property type="entry name" value="TOXIN HIGB-1"/>
    <property type="match status" value="1"/>
</dbReference>
<keyword evidence="2" id="KW-1185">Reference proteome</keyword>
<reference evidence="1 2" key="1">
    <citation type="submission" date="2020-02" db="EMBL/GenBank/DDBJ databases">
        <title>Characterization of phylogenetic diversity of novel bifidobacterial species isolated in Czech ZOOs.</title>
        <authorList>
            <person name="Lugli G.A."/>
            <person name="Vera N.B."/>
            <person name="Ventura M."/>
        </authorList>
    </citation>
    <scope>NUCLEOTIDE SEQUENCE [LARGE SCALE GENOMIC DNA]</scope>
    <source>
        <strain evidence="1 2">DSM 109960</strain>
    </source>
</reference>
<dbReference type="SUPFAM" id="SSF143011">
    <property type="entry name" value="RelE-like"/>
    <property type="match status" value="1"/>
</dbReference>
<protein>
    <submittedName>
        <fullName evidence="1">Plasmid maintenance system killer protein</fullName>
    </submittedName>
</protein>
<proteinExistence type="predicted"/>
<accession>A0A7Y0ESF9</accession>
<dbReference type="AlphaFoldDB" id="A0A7Y0ESF9"/>
<dbReference type="Proteomes" id="UP000529710">
    <property type="component" value="Unassembled WGS sequence"/>
</dbReference>
<dbReference type="InterPro" id="IPR035093">
    <property type="entry name" value="RelE/ParE_toxin_dom_sf"/>
</dbReference>
<dbReference type="EMBL" id="JAAIIF010000005">
    <property type="protein sequence ID" value="NMM95579.1"/>
    <property type="molecule type" value="Genomic_DNA"/>
</dbReference>
<gene>
    <name evidence="1" type="ORF">G1C98_0315</name>
</gene>
<dbReference type="Gene3D" id="3.30.2310.20">
    <property type="entry name" value="RelE-like"/>
    <property type="match status" value="1"/>
</dbReference>
<comment type="caution">
    <text evidence="1">The sequence shown here is derived from an EMBL/GenBank/DDBJ whole genome shotgun (WGS) entry which is preliminary data.</text>
</comment>
<evidence type="ECO:0000313" key="2">
    <source>
        <dbReference type="Proteomes" id="UP000529710"/>
    </source>
</evidence>
<name>A0A7Y0ESF9_9BIFI</name>
<evidence type="ECO:0000313" key="1">
    <source>
        <dbReference type="EMBL" id="NMM95579.1"/>
    </source>
</evidence>
<sequence length="71" mass="8564">MEKPLKRKLQMLKAAHALRDLKVPPGNMLEPLKGDLLGHWSIRVNKQWRLIFQWDDEAKEAYDVYFDDYHR</sequence>
<dbReference type="PANTHER" id="PTHR40266:SF2">
    <property type="entry name" value="TOXIN HIGB-1"/>
    <property type="match status" value="1"/>
</dbReference>